<accession>A0A0D6JIX7</accession>
<gene>
    <name evidence="3" type="ORF">YBN1229_v1_3105</name>
</gene>
<keyword evidence="4" id="KW-1185">Reference proteome</keyword>
<evidence type="ECO:0000313" key="4">
    <source>
        <dbReference type="Proteomes" id="UP000033187"/>
    </source>
</evidence>
<dbReference type="RefSeq" id="WP_046478600.1">
    <property type="nucleotide sequence ID" value="NZ_LN829118.1"/>
</dbReference>
<name>A0A0D6JIX7_9HYPH</name>
<feature type="region of interest" description="Disordered" evidence="1">
    <location>
        <begin position="112"/>
        <end position="147"/>
    </location>
</feature>
<proteinExistence type="predicted"/>
<dbReference type="PROSITE" id="PS51257">
    <property type="entry name" value="PROKAR_LIPOPROTEIN"/>
    <property type="match status" value="1"/>
</dbReference>
<dbReference type="KEGG" id="fiy:BN1229_v1_3105"/>
<reference evidence="4" key="1">
    <citation type="submission" date="2015-02" db="EMBL/GenBank/DDBJ databases">
        <authorList>
            <person name="Chooi Y.-H."/>
        </authorList>
    </citation>
    <scope>NUCLEOTIDE SEQUENCE [LARGE SCALE GENOMIC DNA]</scope>
    <source>
        <strain evidence="4">strain Y</strain>
    </source>
</reference>
<evidence type="ECO:0000313" key="3">
    <source>
        <dbReference type="EMBL" id="CPR21565.1"/>
    </source>
</evidence>
<evidence type="ECO:0008006" key="5">
    <source>
        <dbReference type="Google" id="ProtNLM"/>
    </source>
</evidence>
<dbReference type="KEGG" id="fil:BN1229_v1_2808"/>
<protein>
    <recommendedName>
        <fullName evidence="5">Lipoprotein</fullName>
    </recommendedName>
</protein>
<evidence type="ECO:0000256" key="2">
    <source>
        <dbReference type="SAM" id="SignalP"/>
    </source>
</evidence>
<organism evidence="3 4">
    <name type="scientific">Candidatus Filomicrobium marinum</name>
    <dbReference type="NCBI Taxonomy" id="1608628"/>
    <lineage>
        <taxon>Bacteria</taxon>
        <taxon>Pseudomonadati</taxon>
        <taxon>Pseudomonadota</taxon>
        <taxon>Alphaproteobacteria</taxon>
        <taxon>Hyphomicrobiales</taxon>
        <taxon>Hyphomicrobiaceae</taxon>
        <taxon>Filomicrobium</taxon>
    </lineage>
</organism>
<feature type="chain" id="PRO_5002306294" description="Lipoprotein" evidence="2">
    <location>
        <begin position="23"/>
        <end position="147"/>
    </location>
</feature>
<evidence type="ECO:0000256" key="1">
    <source>
        <dbReference type="SAM" id="MobiDB-lite"/>
    </source>
</evidence>
<keyword evidence="2" id="KW-0732">Signal</keyword>
<feature type="signal peptide" evidence="2">
    <location>
        <begin position="1"/>
        <end position="22"/>
    </location>
</feature>
<sequence length="147" mass="14832">MYQGKLVLGLLLGSALALGGCAADGTSLLTTGSLGGNETKVAESDRISPECMKLMAKIQELRQEGTPDRVEKISSGKSSTVNIKRSALAKLTELDKANSEFQLKCSKLAPTTAAAATPAPAAGATAAPAKQAATTATNTQQAAAAAQ</sequence>
<dbReference type="AlphaFoldDB" id="A0A0D6JIX7"/>
<dbReference type="EMBL" id="LN829119">
    <property type="protein sequence ID" value="CPR21565.1"/>
    <property type="molecule type" value="Genomic_DNA"/>
</dbReference>
<dbReference type="OrthoDB" id="7933757at2"/>
<dbReference type="Proteomes" id="UP000033187">
    <property type="component" value="Chromosome 1"/>
</dbReference>